<gene>
    <name evidence="5" type="ORF">ACFQ4H_23475</name>
</gene>
<dbReference type="CDD" id="cd15831">
    <property type="entry name" value="BTAD"/>
    <property type="match status" value="1"/>
</dbReference>
<accession>A0ABW3YKS6</accession>
<feature type="DNA-binding region" description="OmpR/PhoB-type" evidence="3">
    <location>
        <begin position="1"/>
        <end position="104"/>
    </location>
</feature>
<dbReference type="PRINTS" id="PR00364">
    <property type="entry name" value="DISEASERSIST"/>
</dbReference>
<name>A0ABW3YKS6_9ACTN</name>
<dbReference type="InterPro" id="IPR005158">
    <property type="entry name" value="BTAD"/>
</dbReference>
<dbReference type="InterPro" id="IPR001867">
    <property type="entry name" value="OmpR/PhoB-type_DNA-bd"/>
</dbReference>
<dbReference type="InterPro" id="IPR003593">
    <property type="entry name" value="AAA+_ATPase"/>
</dbReference>
<keyword evidence="6" id="KW-1185">Reference proteome</keyword>
<evidence type="ECO:0000256" key="2">
    <source>
        <dbReference type="ARBA" id="ARBA00023125"/>
    </source>
</evidence>
<dbReference type="Gene3D" id="3.40.50.300">
    <property type="entry name" value="P-loop containing nucleotide triphosphate hydrolases"/>
    <property type="match status" value="1"/>
</dbReference>
<evidence type="ECO:0000259" key="4">
    <source>
        <dbReference type="PROSITE" id="PS51755"/>
    </source>
</evidence>
<dbReference type="SUPFAM" id="SSF52540">
    <property type="entry name" value="P-loop containing nucleoside triphosphate hydrolases"/>
    <property type="match status" value="1"/>
</dbReference>
<comment type="similarity">
    <text evidence="1">Belongs to the AfsR/DnrI/RedD regulatory family.</text>
</comment>
<feature type="domain" description="OmpR/PhoB-type" evidence="4">
    <location>
        <begin position="1"/>
        <end position="104"/>
    </location>
</feature>
<reference evidence="6" key="1">
    <citation type="journal article" date="2019" name="Int. J. Syst. Evol. Microbiol.">
        <title>The Global Catalogue of Microorganisms (GCM) 10K type strain sequencing project: providing services to taxonomists for standard genome sequencing and annotation.</title>
        <authorList>
            <consortium name="The Broad Institute Genomics Platform"/>
            <consortium name="The Broad Institute Genome Sequencing Center for Infectious Disease"/>
            <person name="Wu L."/>
            <person name="Ma J."/>
        </authorList>
    </citation>
    <scope>NUCLEOTIDE SEQUENCE [LARGE SCALE GENOMIC DNA]</scope>
    <source>
        <strain evidence="6">JCM 31037</strain>
    </source>
</reference>
<dbReference type="InterPro" id="IPR011990">
    <property type="entry name" value="TPR-like_helical_dom_sf"/>
</dbReference>
<dbReference type="PANTHER" id="PTHR47691">
    <property type="entry name" value="REGULATOR-RELATED"/>
    <property type="match status" value="1"/>
</dbReference>
<dbReference type="Proteomes" id="UP001597260">
    <property type="component" value="Unassembled WGS sequence"/>
</dbReference>
<organism evidence="5 6">
    <name type="scientific">Micromonospora sonneratiae</name>
    <dbReference type="NCBI Taxonomy" id="1184706"/>
    <lineage>
        <taxon>Bacteria</taxon>
        <taxon>Bacillati</taxon>
        <taxon>Actinomycetota</taxon>
        <taxon>Actinomycetes</taxon>
        <taxon>Micromonosporales</taxon>
        <taxon>Micromonosporaceae</taxon>
        <taxon>Micromonospora</taxon>
    </lineage>
</organism>
<proteinExistence type="inferred from homology"/>
<evidence type="ECO:0000256" key="3">
    <source>
        <dbReference type="PROSITE-ProRule" id="PRU01091"/>
    </source>
</evidence>
<dbReference type="InterPro" id="IPR027417">
    <property type="entry name" value="P-loop_NTPase"/>
</dbReference>
<keyword evidence="2 3" id="KW-0238">DNA-binding</keyword>
<dbReference type="SMART" id="SM01043">
    <property type="entry name" value="BTAD"/>
    <property type="match status" value="1"/>
</dbReference>
<dbReference type="InterPro" id="IPR016032">
    <property type="entry name" value="Sig_transdc_resp-reg_C-effctor"/>
</dbReference>
<dbReference type="SMART" id="SM00862">
    <property type="entry name" value="Trans_reg_C"/>
    <property type="match status" value="1"/>
</dbReference>
<evidence type="ECO:0000313" key="6">
    <source>
        <dbReference type="Proteomes" id="UP001597260"/>
    </source>
</evidence>
<dbReference type="PROSITE" id="PS51755">
    <property type="entry name" value="OMPR_PHOB"/>
    <property type="match status" value="1"/>
</dbReference>
<sequence length="633" mass="69577">MAESNVALWVDVLGPVEVRRGPRLISLGPRKQRAVFACLALRVDRVVSVDWMIRAIWGETQIPSARHLVYTYVARLRGLLEPHMPRRQRTNVISPAPNGYRLTIDARQVDIMRFRSLVAHARQLTTVGARARAFELLGEAIRLWRDPDLTELRSLLRAESETDSLYQDWVEAALEYVTIGLDQGLAAVVLSTAERLAKAEPINEAVQARYLSALAGTGQRASAVARFAELRQQLETDLGVEPGPELLSCYREIVTRAQHVSPVHGLAPQVGAVRPLWRGPGPVPGELVAREEDLTATLQFLSERRLVTMVGPAGSGKSALALQAADRIRDSYTGGVLVADISEFWDREQIDRHLLDLVDAPAGTGDLARVLGDQQLLLVLDNVEHLVDGCAVLIDRLVRACRHVSVIVTSREPVGLPHETVWRVRPLPTPQTNEYEDIRQSSAVRLFAQRAAQASPGFRVEPSNASAVAVVCRRLDGLPLALELAAAAMTTDGINGLLQKLDDPLARLTPLRRGFPLHQRTLREALYRSVECLTPAERLCFVRLGVLPPRFPLSEAMRVCQLPPHLRATLRATLDRLVYKSLLTVEQSESGPIYQMLTTVHLLASQLCALGLGELATVSPARRLPAGGSDSVA</sequence>
<dbReference type="PANTHER" id="PTHR47691:SF3">
    <property type="entry name" value="HTH-TYPE TRANSCRIPTIONAL REGULATOR RV0890C-RELATED"/>
    <property type="match status" value="1"/>
</dbReference>
<evidence type="ECO:0000313" key="5">
    <source>
        <dbReference type="EMBL" id="MFD1324050.1"/>
    </source>
</evidence>
<dbReference type="SMART" id="SM00382">
    <property type="entry name" value="AAA"/>
    <property type="match status" value="1"/>
</dbReference>
<evidence type="ECO:0000256" key="1">
    <source>
        <dbReference type="ARBA" id="ARBA00005820"/>
    </source>
</evidence>
<dbReference type="SUPFAM" id="SSF48452">
    <property type="entry name" value="TPR-like"/>
    <property type="match status" value="1"/>
</dbReference>
<protein>
    <submittedName>
        <fullName evidence="5">BTAD domain-containing putative transcriptional regulator</fullName>
    </submittedName>
</protein>
<dbReference type="Gene3D" id="1.25.40.10">
    <property type="entry name" value="Tetratricopeptide repeat domain"/>
    <property type="match status" value="1"/>
</dbReference>
<dbReference type="SUPFAM" id="SSF46894">
    <property type="entry name" value="C-terminal effector domain of the bipartite response regulators"/>
    <property type="match status" value="1"/>
</dbReference>
<dbReference type="Gene3D" id="1.10.10.10">
    <property type="entry name" value="Winged helix-like DNA-binding domain superfamily/Winged helix DNA-binding domain"/>
    <property type="match status" value="1"/>
</dbReference>
<dbReference type="Pfam" id="PF03704">
    <property type="entry name" value="BTAD"/>
    <property type="match status" value="1"/>
</dbReference>
<dbReference type="InterPro" id="IPR036388">
    <property type="entry name" value="WH-like_DNA-bd_sf"/>
</dbReference>
<dbReference type="EMBL" id="JBHTMP010000041">
    <property type="protein sequence ID" value="MFD1324050.1"/>
    <property type="molecule type" value="Genomic_DNA"/>
</dbReference>
<comment type="caution">
    <text evidence="5">The sequence shown here is derived from an EMBL/GenBank/DDBJ whole genome shotgun (WGS) entry which is preliminary data.</text>
</comment>
<dbReference type="RefSeq" id="WP_377574033.1">
    <property type="nucleotide sequence ID" value="NZ_JBHTMP010000041.1"/>
</dbReference>